<dbReference type="Gene3D" id="2.180.10.10">
    <property type="entry name" value="RHS repeat-associated core"/>
    <property type="match status" value="1"/>
</dbReference>
<accession>A0A369QLF0</accession>
<comment type="caution">
    <text evidence="3">The sequence shown here is derived from an EMBL/GenBank/DDBJ whole genome shotgun (WGS) entry which is preliminary data.</text>
</comment>
<reference evidence="3 4" key="1">
    <citation type="submission" date="2018-04" db="EMBL/GenBank/DDBJ databases">
        <title>Adhaeribacter sp. HMF7616 genome sequencing and assembly.</title>
        <authorList>
            <person name="Kang H."/>
            <person name="Kang J."/>
            <person name="Cha I."/>
            <person name="Kim H."/>
            <person name="Joh K."/>
        </authorList>
    </citation>
    <scope>NUCLEOTIDE SEQUENCE [LARGE SCALE GENOMIC DNA]</scope>
    <source>
        <strain evidence="3 4">HMF7616</strain>
    </source>
</reference>
<evidence type="ECO:0000313" key="4">
    <source>
        <dbReference type="Proteomes" id="UP000253919"/>
    </source>
</evidence>
<dbReference type="EMBL" id="QASA01000001">
    <property type="protein sequence ID" value="RDC63088.1"/>
    <property type="molecule type" value="Genomic_DNA"/>
</dbReference>
<proteinExistence type="predicted"/>
<feature type="chain" id="PRO_5017068595" description="DUF4595 domain-containing protein" evidence="2">
    <location>
        <begin position="22"/>
        <end position="284"/>
    </location>
</feature>
<evidence type="ECO:0000313" key="3">
    <source>
        <dbReference type="EMBL" id="RDC63088.1"/>
    </source>
</evidence>
<evidence type="ECO:0008006" key="5">
    <source>
        <dbReference type="Google" id="ProtNLM"/>
    </source>
</evidence>
<keyword evidence="2" id="KW-0732">Signal</keyword>
<feature type="compositionally biased region" description="Low complexity" evidence="1">
    <location>
        <begin position="34"/>
        <end position="43"/>
    </location>
</feature>
<feature type="signal peptide" evidence="2">
    <location>
        <begin position="1"/>
        <end position="21"/>
    </location>
</feature>
<dbReference type="AlphaFoldDB" id="A0A369QLF0"/>
<dbReference type="RefSeq" id="WP_115372443.1">
    <property type="nucleotide sequence ID" value="NZ_QASA01000001.1"/>
</dbReference>
<feature type="region of interest" description="Disordered" evidence="1">
    <location>
        <begin position="24"/>
        <end position="46"/>
    </location>
</feature>
<dbReference type="PROSITE" id="PS51257">
    <property type="entry name" value="PROKAR_LIPOPROTEIN"/>
    <property type="match status" value="1"/>
</dbReference>
<evidence type="ECO:0000256" key="2">
    <source>
        <dbReference type="SAM" id="SignalP"/>
    </source>
</evidence>
<sequence length="284" mass="31500">MKKPKLTLVFLGLTFMSLFSACEDSKKNDPQPNPNNNGNQGNSCQIAGISETTGADNEQSEFVYNAQGKLTRVNTKENNTLTEYITFDYNNAGKVTKMSSFNASNVLQDYFTVELNAAGNPAKMNFFSKDDDSNQMKNITRYEYEYNAQNKTSKVNMFLDVEENGTLSLAGYMTFTYDSKGNPNHKEYAIVMGAGQAPTPAFAYDYTYDAKLNPVNSSPIINIEPLAVNNVTKIVATNKMTNAVDKIQSQDMTYEYNSNGLPTKVTTKTQSGVTTSQVYSYNCK</sequence>
<protein>
    <recommendedName>
        <fullName evidence="5">DUF4595 domain-containing protein</fullName>
    </recommendedName>
</protein>
<gene>
    <name evidence="3" type="ORF">AHMF7616_01688</name>
</gene>
<keyword evidence="4" id="KW-1185">Reference proteome</keyword>
<dbReference type="Proteomes" id="UP000253919">
    <property type="component" value="Unassembled WGS sequence"/>
</dbReference>
<evidence type="ECO:0000256" key="1">
    <source>
        <dbReference type="SAM" id="MobiDB-lite"/>
    </source>
</evidence>
<organism evidence="3 4">
    <name type="scientific">Adhaeribacter pallidiroseus</name>
    <dbReference type="NCBI Taxonomy" id="2072847"/>
    <lineage>
        <taxon>Bacteria</taxon>
        <taxon>Pseudomonadati</taxon>
        <taxon>Bacteroidota</taxon>
        <taxon>Cytophagia</taxon>
        <taxon>Cytophagales</taxon>
        <taxon>Hymenobacteraceae</taxon>
        <taxon>Adhaeribacter</taxon>
    </lineage>
</organism>
<name>A0A369QLF0_9BACT</name>
<dbReference type="OrthoDB" id="892795at2"/>